<dbReference type="PANTHER" id="PTHR13847:SF289">
    <property type="entry name" value="GLYCINE OXIDASE"/>
    <property type="match status" value="1"/>
</dbReference>
<evidence type="ECO:0000256" key="1">
    <source>
        <dbReference type="ARBA" id="ARBA00023002"/>
    </source>
</evidence>
<dbReference type="Gene3D" id="3.50.50.60">
    <property type="entry name" value="FAD/NAD(P)-binding domain"/>
    <property type="match status" value="1"/>
</dbReference>
<accession>A0A839SWS2</accession>
<keyword evidence="4" id="KW-1185">Reference proteome</keyword>
<dbReference type="Proteomes" id="UP000581135">
    <property type="component" value="Unassembled WGS sequence"/>
</dbReference>
<evidence type="ECO:0000259" key="2">
    <source>
        <dbReference type="Pfam" id="PF01266"/>
    </source>
</evidence>
<protein>
    <submittedName>
        <fullName evidence="3">Glycine/D-amino acid oxidase-like deaminating enzyme</fullName>
    </submittedName>
</protein>
<dbReference type="EMBL" id="JACHXA010000006">
    <property type="protein sequence ID" value="MBB3065966.1"/>
    <property type="molecule type" value="Genomic_DNA"/>
</dbReference>
<dbReference type="RefSeq" id="WP_183416793.1">
    <property type="nucleotide sequence ID" value="NZ_JACHXA010000006.1"/>
</dbReference>
<name>A0A839SWS2_9PROT</name>
<dbReference type="GO" id="GO:0016491">
    <property type="term" value="F:oxidoreductase activity"/>
    <property type="evidence" value="ECO:0007669"/>
    <property type="project" value="UniProtKB-KW"/>
</dbReference>
<proteinExistence type="predicted"/>
<dbReference type="AlphaFoldDB" id="A0A839SWS2"/>
<dbReference type="Pfam" id="PF01266">
    <property type="entry name" value="DAO"/>
    <property type="match status" value="1"/>
</dbReference>
<sequence>MARTPKIAIVGSGIVGASIAWHLSRSGAQPVVIEAGEAGGLATRSSWAWINASWGNPEPYFRLRHRSMAMWHDLERDVPGITVAWGGGLIWDMPTDELDAYARQHSAWGYGVARVGALEAQRIEPQLASPPERALHVAEEGAVEPLAATLALLAAAKSRGAEIITRQPVLNLVERAGKLVGVETNGGMIDADEVVLAAGVATPELAAPMGIEIPMTAPPGLLVVSKPHSRLLNGLVMAPEMHLRQTADGRVIAGDDFGGSDPGEDALASARAVFDQLKNLLRSGETLEFDHFSLGHRPTPGEGFPVVGRPQSIAGLYLATMHSGITLAPAIGSFAASEILTGRRDVLLAPFGPDRFAAGKNQ</sequence>
<organism evidence="3 4">
    <name type="scientific">Limibacillus halophilus</name>
    <dbReference type="NCBI Taxonomy" id="1579333"/>
    <lineage>
        <taxon>Bacteria</taxon>
        <taxon>Pseudomonadati</taxon>
        <taxon>Pseudomonadota</taxon>
        <taxon>Alphaproteobacteria</taxon>
        <taxon>Rhodospirillales</taxon>
        <taxon>Rhodovibrionaceae</taxon>
        <taxon>Limibacillus</taxon>
    </lineage>
</organism>
<gene>
    <name evidence="3" type="ORF">FHR98_002269</name>
</gene>
<evidence type="ECO:0000313" key="4">
    <source>
        <dbReference type="Proteomes" id="UP000581135"/>
    </source>
</evidence>
<dbReference type="GO" id="GO:0005737">
    <property type="term" value="C:cytoplasm"/>
    <property type="evidence" value="ECO:0007669"/>
    <property type="project" value="TreeGrafter"/>
</dbReference>
<dbReference type="InterPro" id="IPR036188">
    <property type="entry name" value="FAD/NAD-bd_sf"/>
</dbReference>
<dbReference type="PANTHER" id="PTHR13847">
    <property type="entry name" value="SARCOSINE DEHYDROGENASE-RELATED"/>
    <property type="match status" value="1"/>
</dbReference>
<dbReference type="SUPFAM" id="SSF51905">
    <property type="entry name" value="FAD/NAD(P)-binding domain"/>
    <property type="match status" value="1"/>
</dbReference>
<comment type="caution">
    <text evidence="3">The sequence shown here is derived from an EMBL/GenBank/DDBJ whole genome shotgun (WGS) entry which is preliminary data.</text>
</comment>
<dbReference type="InterPro" id="IPR006076">
    <property type="entry name" value="FAD-dep_OxRdtase"/>
</dbReference>
<feature type="domain" description="FAD dependent oxidoreductase" evidence="2">
    <location>
        <begin position="6"/>
        <end position="336"/>
    </location>
</feature>
<dbReference type="Gene3D" id="3.30.9.10">
    <property type="entry name" value="D-Amino Acid Oxidase, subunit A, domain 2"/>
    <property type="match status" value="1"/>
</dbReference>
<evidence type="ECO:0000313" key="3">
    <source>
        <dbReference type="EMBL" id="MBB3065966.1"/>
    </source>
</evidence>
<keyword evidence="1" id="KW-0560">Oxidoreductase</keyword>
<reference evidence="3 4" key="1">
    <citation type="submission" date="2020-08" db="EMBL/GenBank/DDBJ databases">
        <title>Genomic Encyclopedia of Type Strains, Phase III (KMG-III): the genomes of soil and plant-associated and newly described type strains.</title>
        <authorList>
            <person name="Whitman W."/>
        </authorList>
    </citation>
    <scope>NUCLEOTIDE SEQUENCE [LARGE SCALE GENOMIC DNA]</scope>
    <source>
        <strain evidence="3 4">CECT 8803</strain>
    </source>
</reference>